<dbReference type="GO" id="GO:0071897">
    <property type="term" value="P:DNA biosynthetic process"/>
    <property type="evidence" value="ECO:0007669"/>
    <property type="project" value="UniProtKB-ARBA"/>
</dbReference>
<keyword evidence="2" id="KW-1185">Reference proteome</keyword>
<dbReference type="SUPFAM" id="SSF56672">
    <property type="entry name" value="DNA/RNA polymerases"/>
    <property type="match status" value="1"/>
</dbReference>
<dbReference type="AlphaFoldDB" id="A0A7R8CZ26"/>
<proteinExistence type="predicted"/>
<protein>
    <submittedName>
        <fullName evidence="1">(salmon louse) hypothetical protein</fullName>
    </submittedName>
</protein>
<evidence type="ECO:0000313" key="1">
    <source>
        <dbReference type="EMBL" id="CAF2973080.1"/>
    </source>
</evidence>
<dbReference type="EMBL" id="HG994585">
    <property type="protein sequence ID" value="CAF2973080.1"/>
    <property type="molecule type" value="Genomic_DNA"/>
</dbReference>
<reference evidence="1" key="1">
    <citation type="submission" date="2021-02" db="EMBL/GenBank/DDBJ databases">
        <authorList>
            <person name="Bekaert M."/>
        </authorList>
    </citation>
    <scope>NUCLEOTIDE SEQUENCE</scope>
    <source>
        <strain evidence="1">IoA-00</strain>
    </source>
</reference>
<sequence>MSPAFTSTLLNSTNTYVVRHTHSFPASEDIIASIPSDTKWYAIFDCLHGYWQIPLDEESKPLTTFVIEFDGYLYNRAPMGLASSDDKLCRRADMAPSGLSSITKLVEDIFIFVRLYDELLSRICDVFAR</sequence>
<dbReference type="InterPro" id="IPR043502">
    <property type="entry name" value="DNA/RNA_pol_sf"/>
</dbReference>
<organism evidence="1 2">
    <name type="scientific">Lepeophtheirus salmonis</name>
    <name type="common">Salmon louse</name>
    <name type="synonym">Caligus salmonis</name>
    <dbReference type="NCBI Taxonomy" id="72036"/>
    <lineage>
        <taxon>Eukaryota</taxon>
        <taxon>Metazoa</taxon>
        <taxon>Ecdysozoa</taxon>
        <taxon>Arthropoda</taxon>
        <taxon>Crustacea</taxon>
        <taxon>Multicrustacea</taxon>
        <taxon>Hexanauplia</taxon>
        <taxon>Copepoda</taxon>
        <taxon>Siphonostomatoida</taxon>
        <taxon>Caligidae</taxon>
        <taxon>Lepeophtheirus</taxon>
    </lineage>
</organism>
<accession>A0A7R8CZ26</accession>
<evidence type="ECO:0000313" key="2">
    <source>
        <dbReference type="Proteomes" id="UP000675881"/>
    </source>
</evidence>
<dbReference type="Gene3D" id="3.10.10.10">
    <property type="entry name" value="HIV Type 1 Reverse Transcriptase, subunit A, domain 1"/>
    <property type="match status" value="1"/>
</dbReference>
<dbReference type="InterPro" id="IPR043128">
    <property type="entry name" value="Rev_trsase/Diguanyl_cyclase"/>
</dbReference>
<dbReference type="PANTHER" id="PTHR33064:SF37">
    <property type="entry name" value="RIBONUCLEASE H"/>
    <property type="match status" value="1"/>
</dbReference>
<dbReference type="PANTHER" id="PTHR33064">
    <property type="entry name" value="POL PROTEIN"/>
    <property type="match status" value="1"/>
</dbReference>
<gene>
    <name evidence="1" type="ORF">LSAA_11611</name>
</gene>
<name>A0A7R8CZ26_LEPSM</name>
<dbReference type="Gene3D" id="3.30.70.270">
    <property type="match status" value="1"/>
</dbReference>
<dbReference type="InterPro" id="IPR051320">
    <property type="entry name" value="Viral_Replic_Matur_Polypro"/>
</dbReference>
<dbReference type="Proteomes" id="UP000675881">
    <property type="component" value="Chromosome 6"/>
</dbReference>